<evidence type="ECO:0000256" key="13">
    <source>
        <dbReference type="HAMAP-Rule" id="MF_00409"/>
    </source>
</evidence>
<keyword evidence="10 13" id="KW-0067">ATP-binding</keyword>
<dbReference type="HAMAP" id="MF_00409">
    <property type="entry name" value="LpxK"/>
    <property type="match status" value="1"/>
</dbReference>
<evidence type="ECO:0000256" key="4">
    <source>
        <dbReference type="ARBA" id="ARBA00016436"/>
    </source>
</evidence>
<dbReference type="EMBL" id="JAACAK010000067">
    <property type="protein sequence ID" value="NIR75277.1"/>
    <property type="molecule type" value="Genomic_DNA"/>
</dbReference>
<evidence type="ECO:0000256" key="10">
    <source>
        <dbReference type="ARBA" id="ARBA00022840"/>
    </source>
</evidence>
<comment type="pathway">
    <text evidence="2 13">Glycolipid biosynthesis; lipid IV(A) biosynthesis; lipid IV(A) from (3R)-3-hydroxytetradecanoyl-[acyl-carrier-protein] and UDP-N-acetyl-alpha-D-glucosamine: step 6/6.</text>
</comment>
<dbReference type="AlphaFoldDB" id="A0AAE4Z9Z5"/>
<dbReference type="PANTHER" id="PTHR42724:SF1">
    <property type="entry name" value="TETRAACYLDISACCHARIDE 4'-KINASE, MITOCHONDRIAL-RELATED"/>
    <property type="match status" value="1"/>
</dbReference>
<dbReference type="EC" id="2.7.1.130" evidence="3 13"/>
<protein>
    <recommendedName>
        <fullName evidence="4 13">Tetraacyldisaccharide 4'-kinase</fullName>
        <ecNumber evidence="3 13">2.7.1.130</ecNumber>
    </recommendedName>
    <alternativeName>
        <fullName evidence="12 13">Lipid A 4'-kinase</fullName>
    </alternativeName>
</protein>
<keyword evidence="8 13" id="KW-0547">Nucleotide-binding</keyword>
<dbReference type="GO" id="GO:0005886">
    <property type="term" value="C:plasma membrane"/>
    <property type="evidence" value="ECO:0007669"/>
    <property type="project" value="TreeGrafter"/>
</dbReference>
<dbReference type="GO" id="GO:0009245">
    <property type="term" value="P:lipid A biosynthetic process"/>
    <property type="evidence" value="ECO:0007669"/>
    <property type="project" value="UniProtKB-UniRule"/>
</dbReference>
<dbReference type="Proteomes" id="UP000702544">
    <property type="component" value="Unassembled WGS sequence"/>
</dbReference>
<organism evidence="14 15">
    <name type="scientific">Candidatus Kutchimonas denitrificans</name>
    <dbReference type="NCBI Taxonomy" id="3056748"/>
    <lineage>
        <taxon>Bacteria</taxon>
        <taxon>Pseudomonadati</taxon>
        <taxon>Gemmatimonadota</taxon>
        <taxon>Gemmatimonadia</taxon>
        <taxon>Candidatus Palauibacterales</taxon>
        <taxon>Candidatus Palauibacteraceae</taxon>
        <taxon>Candidatus Kutchimonas</taxon>
    </lineage>
</organism>
<evidence type="ECO:0000313" key="14">
    <source>
        <dbReference type="EMBL" id="NIR75277.1"/>
    </source>
</evidence>
<evidence type="ECO:0000256" key="5">
    <source>
        <dbReference type="ARBA" id="ARBA00022516"/>
    </source>
</evidence>
<keyword evidence="5 13" id="KW-0444">Lipid biosynthesis</keyword>
<reference evidence="14 15" key="1">
    <citation type="submission" date="2020-01" db="EMBL/GenBank/DDBJ databases">
        <title>Genomes assembled from Gulf of Kutch pelagic sediment metagenomes.</title>
        <authorList>
            <person name="Chandrashekar M."/>
            <person name="Mahajan M.S."/>
            <person name="Dave K.J."/>
            <person name="Vatsa P."/>
            <person name="Nathani N.M."/>
        </authorList>
    </citation>
    <scope>NUCLEOTIDE SEQUENCE [LARGE SCALE GENOMIC DNA]</scope>
    <source>
        <strain evidence="14">KS3-K002</strain>
    </source>
</reference>
<evidence type="ECO:0000256" key="12">
    <source>
        <dbReference type="ARBA" id="ARBA00029757"/>
    </source>
</evidence>
<dbReference type="GO" id="GO:0009029">
    <property type="term" value="F:lipid-A 4'-kinase activity"/>
    <property type="evidence" value="ECO:0007669"/>
    <property type="project" value="UniProtKB-UniRule"/>
</dbReference>
<feature type="binding site" evidence="13">
    <location>
        <begin position="62"/>
        <end position="69"/>
    </location>
    <ligand>
        <name>ATP</name>
        <dbReference type="ChEBI" id="CHEBI:30616"/>
    </ligand>
</feature>
<dbReference type="GO" id="GO:0005524">
    <property type="term" value="F:ATP binding"/>
    <property type="evidence" value="ECO:0007669"/>
    <property type="project" value="UniProtKB-UniRule"/>
</dbReference>
<dbReference type="PANTHER" id="PTHR42724">
    <property type="entry name" value="TETRAACYLDISACCHARIDE 4'-KINASE"/>
    <property type="match status" value="1"/>
</dbReference>
<dbReference type="InterPro" id="IPR003758">
    <property type="entry name" value="LpxK"/>
</dbReference>
<evidence type="ECO:0000256" key="7">
    <source>
        <dbReference type="ARBA" id="ARBA00022679"/>
    </source>
</evidence>
<keyword evidence="7 13" id="KW-0808">Transferase</keyword>
<dbReference type="Pfam" id="PF02606">
    <property type="entry name" value="LpxK"/>
    <property type="match status" value="1"/>
</dbReference>
<comment type="catalytic activity">
    <reaction evidence="13">
        <text>a lipid A disaccharide + ATP = a lipid IVA + ADP + H(+)</text>
        <dbReference type="Rhea" id="RHEA:67840"/>
        <dbReference type="ChEBI" id="CHEBI:15378"/>
        <dbReference type="ChEBI" id="CHEBI:30616"/>
        <dbReference type="ChEBI" id="CHEBI:176343"/>
        <dbReference type="ChEBI" id="CHEBI:176425"/>
        <dbReference type="ChEBI" id="CHEBI:456216"/>
        <dbReference type="EC" id="2.7.1.130"/>
    </reaction>
</comment>
<evidence type="ECO:0000256" key="8">
    <source>
        <dbReference type="ARBA" id="ARBA00022741"/>
    </source>
</evidence>
<sequence length="349" mass="37867">MTISYRRLWDAHAPIYRLLCAALAPAAWAYGAAVAVRSWAYDTGLLKSTAAPLPSLCVGNLTVGGTGKTPLAAWFAGELRRRGLSPAIVMRGYGQDEPTVHRVLNPSVPVYVAPDRVAGVRGAAEAGQDVAVLDDAFQHRRIRPQENVAIIAAEDWHPRRHLLPRGPWREPLSGLRRATLAVVSRKSASAERAAEIEAELRSAAPEVPTARVHLALSRLYPYHGAEERLGPAVPLAGFRCGVAVAGVARPESFWAQLEAAAVAVDERRVFPDHHRYSRDEAQALEQAAGGEPILASLKDAVKLRPLLAPESELYVPLQEPVWEASAQEIEAMLERIQAACTAPGERRKT</sequence>
<comment type="caution">
    <text evidence="14">The sequence shown here is derived from an EMBL/GenBank/DDBJ whole genome shotgun (WGS) entry which is preliminary data.</text>
</comment>
<comment type="similarity">
    <text evidence="13">Belongs to the LpxK family.</text>
</comment>
<accession>A0AAE4Z9Z5</accession>
<evidence type="ECO:0000256" key="1">
    <source>
        <dbReference type="ARBA" id="ARBA00002274"/>
    </source>
</evidence>
<keyword evidence="9 13" id="KW-0418">Kinase</keyword>
<gene>
    <name evidence="13" type="primary">lpxK</name>
    <name evidence="14" type="ORF">GWO12_09210</name>
</gene>
<name>A0AAE4Z9Z5_9BACT</name>
<evidence type="ECO:0000313" key="15">
    <source>
        <dbReference type="Proteomes" id="UP000702544"/>
    </source>
</evidence>
<evidence type="ECO:0000256" key="9">
    <source>
        <dbReference type="ARBA" id="ARBA00022777"/>
    </source>
</evidence>
<evidence type="ECO:0000256" key="2">
    <source>
        <dbReference type="ARBA" id="ARBA00004870"/>
    </source>
</evidence>
<proteinExistence type="inferred from homology"/>
<comment type="function">
    <text evidence="1 13">Transfers the gamma-phosphate of ATP to the 4'-position of a tetraacyldisaccharide 1-phosphate intermediate (termed DS-1-P) to form tetraacyldisaccharide 1,4'-bis-phosphate (lipid IVA).</text>
</comment>
<evidence type="ECO:0000256" key="6">
    <source>
        <dbReference type="ARBA" id="ARBA00022556"/>
    </source>
</evidence>
<dbReference type="GO" id="GO:0009244">
    <property type="term" value="P:lipopolysaccharide core region biosynthetic process"/>
    <property type="evidence" value="ECO:0007669"/>
    <property type="project" value="TreeGrafter"/>
</dbReference>
<evidence type="ECO:0000256" key="3">
    <source>
        <dbReference type="ARBA" id="ARBA00012071"/>
    </source>
</evidence>
<keyword evidence="6 13" id="KW-0441">Lipid A biosynthesis</keyword>
<evidence type="ECO:0000256" key="11">
    <source>
        <dbReference type="ARBA" id="ARBA00023098"/>
    </source>
</evidence>
<keyword evidence="11 13" id="KW-0443">Lipid metabolism</keyword>